<evidence type="ECO:0000313" key="3">
    <source>
        <dbReference type="Proteomes" id="UP001197875"/>
    </source>
</evidence>
<keyword evidence="1" id="KW-1133">Transmembrane helix</keyword>
<protein>
    <recommendedName>
        <fullName evidence="4">DUF3784 domain-containing protein</fullName>
    </recommendedName>
</protein>
<evidence type="ECO:0008006" key="4">
    <source>
        <dbReference type="Google" id="ProtNLM"/>
    </source>
</evidence>
<evidence type="ECO:0000256" key="1">
    <source>
        <dbReference type="SAM" id="Phobius"/>
    </source>
</evidence>
<comment type="caution">
    <text evidence="2">The sequence shown here is derived from an EMBL/GenBank/DDBJ whole genome shotgun (WGS) entry which is preliminary data.</text>
</comment>
<keyword evidence="1" id="KW-0472">Membrane</keyword>
<keyword evidence="3" id="KW-1185">Reference proteome</keyword>
<dbReference type="RefSeq" id="WP_178047319.1">
    <property type="nucleotide sequence ID" value="NZ_JAJEPR010000012.1"/>
</dbReference>
<name>A0AAE3DT22_9FIRM</name>
<proteinExistence type="predicted"/>
<feature type="transmembrane region" description="Helical" evidence="1">
    <location>
        <begin position="78"/>
        <end position="94"/>
    </location>
</feature>
<sequence length="103" mass="11572">MTGESYLSTALIPLLMTVVLAYYSFRLLVLQDVDSIYGKNKKKPKDKEGFAKAAGKLMVFLTIASLGMAVIMYWSVDFALIEIGVCFVIFGVLWKKMNEKYGE</sequence>
<dbReference type="EMBL" id="JAJEPR010000012">
    <property type="protein sequence ID" value="MCC2189888.1"/>
    <property type="molecule type" value="Genomic_DNA"/>
</dbReference>
<feature type="transmembrane region" description="Helical" evidence="1">
    <location>
        <begin position="50"/>
        <end position="72"/>
    </location>
</feature>
<reference evidence="2 3" key="1">
    <citation type="submission" date="2021-10" db="EMBL/GenBank/DDBJ databases">
        <title>Anaerobic single-cell dispensing facilitates the cultivation of human gut bacteria.</title>
        <authorList>
            <person name="Afrizal A."/>
        </authorList>
    </citation>
    <scope>NUCLEOTIDE SEQUENCE [LARGE SCALE GENOMIC DNA]</scope>
    <source>
        <strain evidence="2 3">CLA-AA-H277</strain>
    </source>
</reference>
<dbReference type="Proteomes" id="UP001197875">
    <property type="component" value="Unassembled WGS sequence"/>
</dbReference>
<evidence type="ECO:0000313" key="2">
    <source>
        <dbReference type="EMBL" id="MCC2189888.1"/>
    </source>
</evidence>
<dbReference type="AlphaFoldDB" id="A0AAE3DT22"/>
<accession>A0AAE3DT22</accession>
<gene>
    <name evidence="2" type="ORF">LKD71_08735</name>
</gene>
<feature type="transmembrane region" description="Helical" evidence="1">
    <location>
        <begin position="6"/>
        <end position="29"/>
    </location>
</feature>
<organism evidence="2 3">
    <name type="scientific">Fusicatenibacter faecihominis</name>
    <dbReference type="NCBI Taxonomy" id="2881276"/>
    <lineage>
        <taxon>Bacteria</taxon>
        <taxon>Bacillati</taxon>
        <taxon>Bacillota</taxon>
        <taxon>Clostridia</taxon>
        <taxon>Lachnospirales</taxon>
        <taxon>Lachnospiraceae</taxon>
        <taxon>Fusicatenibacter</taxon>
    </lineage>
</organism>
<keyword evidence="1" id="KW-0812">Transmembrane</keyword>